<keyword evidence="1" id="KW-1133">Transmembrane helix</keyword>
<accession>V8CEI2</accession>
<evidence type="ECO:0000313" key="3">
    <source>
        <dbReference type="Proteomes" id="UP000018731"/>
    </source>
</evidence>
<gene>
    <name evidence="2" type="ORF">HMPREF2086_00476</name>
</gene>
<dbReference type="EMBL" id="AZJI01000001">
    <property type="protein sequence ID" value="ETD25141.1"/>
    <property type="molecule type" value="Genomic_DNA"/>
</dbReference>
<organism evidence="2 3">
    <name type="scientific">Helicobacter macacae MIT 99-5501</name>
    <dbReference type="NCBI Taxonomy" id="1357400"/>
    <lineage>
        <taxon>Bacteria</taxon>
        <taxon>Pseudomonadati</taxon>
        <taxon>Campylobacterota</taxon>
        <taxon>Epsilonproteobacteria</taxon>
        <taxon>Campylobacterales</taxon>
        <taxon>Helicobacteraceae</taxon>
        <taxon>Helicobacter</taxon>
    </lineage>
</organism>
<evidence type="ECO:0000313" key="2">
    <source>
        <dbReference type="EMBL" id="ETD25141.1"/>
    </source>
</evidence>
<dbReference type="RefSeq" id="WP_023927179.1">
    <property type="nucleotide sequence ID" value="NZ_KI669454.1"/>
</dbReference>
<dbReference type="AlphaFoldDB" id="V8CEI2"/>
<dbReference type="PATRIC" id="fig|1357400.3.peg.647"/>
<comment type="caution">
    <text evidence="2">The sequence shown here is derived from an EMBL/GenBank/DDBJ whole genome shotgun (WGS) entry which is preliminary data.</text>
</comment>
<proteinExistence type="predicted"/>
<keyword evidence="3" id="KW-1185">Reference proteome</keyword>
<keyword evidence="1" id="KW-0472">Membrane</keyword>
<dbReference type="HOGENOM" id="CLU_2752257_0_0_7"/>
<sequence>MSVAIHKKIKKKEIGYFMLSRNSVTNNSLACDTNPHNNFIYNSLSNSLVCYENLAILIAPLSVLMFALAL</sequence>
<dbReference type="STRING" id="1357400.HMPREF2086_00476"/>
<feature type="transmembrane region" description="Helical" evidence="1">
    <location>
        <begin position="48"/>
        <end position="69"/>
    </location>
</feature>
<evidence type="ECO:0000256" key="1">
    <source>
        <dbReference type="SAM" id="Phobius"/>
    </source>
</evidence>
<keyword evidence="1" id="KW-0812">Transmembrane</keyword>
<protein>
    <submittedName>
        <fullName evidence="2">Uncharacterized protein</fullName>
    </submittedName>
</protein>
<dbReference type="Proteomes" id="UP000018731">
    <property type="component" value="Unassembled WGS sequence"/>
</dbReference>
<reference evidence="2 3" key="1">
    <citation type="journal article" date="2014" name="Genome Announc.">
        <title>Draft genome sequences of six enterohepatic helicobacter species isolated from humans and one from rhesus macaques.</title>
        <authorList>
            <person name="Shen Z."/>
            <person name="Sheh A."/>
            <person name="Young S.K."/>
            <person name="Abouelliel A."/>
            <person name="Ward D.V."/>
            <person name="Earl A.M."/>
            <person name="Fox J.G."/>
        </authorList>
    </citation>
    <scope>NUCLEOTIDE SEQUENCE [LARGE SCALE GENOMIC DNA]</scope>
    <source>
        <strain evidence="2 3">MIT 99-5501</strain>
    </source>
</reference>
<name>V8CEI2_9HELI</name>